<keyword evidence="2" id="KW-1185">Reference proteome</keyword>
<dbReference type="SUPFAM" id="SSF159238">
    <property type="entry name" value="SO1590-like"/>
    <property type="match status" value="1"/>
</dbReference>
<evidence type="ECO:0008006" key="3">
    <source>
        <dbReference type="Google" id="ProtNLM"/>
    </source>
</evidence>
<comment type="caution">
    <text evidence="1">The sequence shown here is derived from an EMBL/GenBank/DDBJ whole genome shotgun (WGS) entry which is preliminary data.</text>
</comment>
<proteinExistence type="predicted"/>
<reference evidence="1 2" key="1">
    <citation type="submission" date="2021-03" db="EMBL/GenBank/DDBJ databases">
        <title>novel species isolated from a fishpond in China.</title>
        <authorList>
            <person name="Lu H."/>
            <person name="Cai Z."/>
        </authorList>
    </citation>
    <scope>NUCLEOTIDE SEQUENCE [LARGE SCALE GENOMIC DNA]</scope>
    <source>
        <strain evidence="1 2">JCM 31546</strain>
    </source>
</reference>
<protein>
    <recommendedName>
        <fullName evidence="3">DUF3224 domain-containing protein</fullName>
    </recommendedName>
</protein>
<dbReference type="EMBL" id="JAFKCW010000001">
    <property type="protein sequence ID" value="MBN7799666.1"/>
    <property type="molecule type" value="Genomic_DNA"/>
</dbReference>
<dbReference type="InterPro" id="IPR023159">
    <property type="entry name" value="SO1590-like_sf"/>
</dbReference>
<name>A0ABS3BL47_9BACT</name>
<organism evidence="1 2">
    <name type="scientific">Algoriphagus aestuariicola</name>
    <dbReference type="NCBI Taxonomy" id="1852016"/>
    <lineage>
        <taxon>Bacteria</taxon>
        <taxon>Pseudomonadati</taxon>
        <taxon>Bacteroidota</taxon>
        <taxon>Cytophagia</taxon>
        <taxon>Cytophagales</taxon>
        <taxon>Cyclobacteriaceae</taxon>
        <taxon>Algoriphagus</taxon>
    </lineage>
</organism>
<evidence type="ECO:0000313" key="1">
    <source>
        <dbReference type="EMBL" id="MBN7799666.1"/>
    </source>
</evidence>
<dbReference type="RefSeq" id="WP_206567653.1">
    <property type="nucleotide sequence ID" value="NZ_JAFKCW010000001.1"/>
</dbReference>
<gene>
    <name evidence="1" type="ORF">J0A67_02285</name>
</gene>
<dbReference type="Proteomes" id="UP000664698">
    <property type="component" value="Unassembled WGS sequence"/>
</dbReference>
<accession>A0ABS3BL47</accession>
<evidence type="ECO:0000313" key="2">
    <source>
        <dbReference type="Proteomes" id="UP000664698"/>
    </source>
</evidence>
<sequence>MENKNFVRLILCFCLLQFGCTELPVSDDFDTALPVSADIAGDESSSPAARVNGAIQVSGIGYYDAADECDSGALGATFAVTMTGDVEGCLYIFVDSYTCRPSGVYYEEGRELFVGTYGGETGSFWTTYKFEAKYEGCAEDGSYLGLEIFGRCQHPIVKGSGEGVFEGVSGRLDMKDDIEAGNYPYRGHFKF</sequence>